<dbReference type="InterPro" id="IPR002731">
    <property type="entry name" value="ATPase_BadF"/>
</dbReference>
<dbReference type="AlphaFoldDB" id="A0A1T2XMW4"/>
<proteinExistence type="predicted"/>
<keyword evidence="3" id="KW-1185">Reference proteome</keyword>
<dbReference type="CDD" id="cd24007">
    <property type="entry name" value="ASKHA_NBD_eukNAGK-like"/>
    <property type="match status" value="1"/>
</dbReference>
<dbReference type="OrthoDB" id="9772633at2"/>
<dbReference type="Gene3D" id="3.30.420.40">
    <property type="match status" value="2"/>
</dbReference>
<dbReference type="InterPro" id="IPR052519">
    <property type="entry name" value="Euk-type_GlcNAc_Kinase"/>
</dbReference>
<gene>
    <name evidence="2" type="ORF">BVG16_01685</name>
</gene>
<dbReference type="Proteomes" id="UP000190188">
    <property type="component" value="Unassembled WGS sequence"/>
</dbReference>
<sequence length="323" mass="35229">MKRFLGVDAGGTKVHALIVDETGKVLGQGIVLGNGNHQCGKEAAERNIRTACEQALADASLTKDEIEFACFGLAGADRQPDYEILNPMISALKFKRFKIVCDTMIAMRAGTKQSSGVVIISGTGWNSAARNSKNEEQDYGGFGYLFGDAHGSGTDLNTHAFRSVVRAFDGRGPSTLLTKMVLDMTGYEAVEPLYEDVLYGRYQLPKDLGKLIFEAATEGDAVAVQILEQEGTEFGNAANALIRRLHMEQDTFDVVLGGSVFSKSKSLHMIEAIEREVRKVAPYASFVRVEMDPVVGAVMSAMDFADHLIDDVTYNNLHEIKFL</sequence>
<comment type="caution">
    <text evidence="2">The sequence shown here is derived from an EMBL/GenBank/DDBJ whole genome shotgun (WGS) entry which is preliminary data.</text>
</comment>
<feature type="domain" description="ATPase BadF/BadG/BcrA/BcrD type" evidence="1">
    <location>
        <begin position="5"/>
        <end position="301"/>
    </location>
</feature>
<evidence type="ECO:0000313" key="3">
    <source>
        <dbReference type="Proteomes" id="UP000190188"/>
    </source>
</evidence>
<evidence type="ECO:0000313" key="2">
    <source>
        <dbReference type="EMBL" id="OPA81076.1"/>
    </source>
</evidence>
<accession>A0A1T2XMW4</accession>
<dbReference type="STRING" id="1324314.BVG16_01685"/>
<name>A0A1T2XMW4_9BACL</name>
<dbReference type="PANTHER" id="PTHR43190">
    <property type="entry name" value="N-ACETYL-D-GLUCOSAMINE KINASE"/>
    <property type="match status" value="1"/>
</dbReference>
<dbReference type="Pfam" id="PF01869">
    <property type="entry name" value="BcrAD_BadFG"/>
    <property type="match status" value="1"/>
</dbReference>
<reference evidence="2 3" key="1">
    <citation type="submission" date="2017-01" db="EMBL/GenBank/DDBJ databases">
        <title>Genome analysis of Paenibacillus selenitrireducens ES3-24.</title>
        <authorList>
            <person name="Xu D."/>
            <person name="Yao R."/>
            <person name="Zheng S."/>
        </authorList>
    </citation>
    <scope>NUCLEOTIDE SEQUENCE [LARGE SCALE GENOMIC DNA]</scope>
    <source>
        <strain evidence="2 3">ES3-24</strain>
    </source>
</reference>
<organism evidence="2 3">
    <name type="scientific">Paenibacillus selenitireducens</name>
    <dbReference type="NCBI Taxonomy" id="1324314"/>
    <lineage>
        <taxon>Bacteria</taxon>
        <taxon>Bacillati</taxon>
        <taxon>Bacillota</taxon>
        <taxon>Bacilli</taxon>
        <taxon>Bacillales</taxon>
        <taxon>Paenibacillaceae</taxon>
        <taxon>Paenibacillus</taxon>
    </lineage>
</organism>
<dbReference type="EMBL" id="MSZX01000001">
    <property type="protein sequence ID" value="OPA81076.1"/>
    <property type="molecule type" value="Genomic_DNA"/>
</dbReference>
<dbReference type="SUPFAM" id="SSF53067">
    <property type="entry name" value="Actin-like ATPase domain"/>
    <property type="match status" value="2"/>
</dbReference>
<dbReference type="RefSeq" id="WP_078496802.1">
    <property type="nucleotide sequence ID" value="NZ_MSZX01000001.1"/>
</dbReference>
<protein>
    <submittedName>
        <fullName evidence="2">ATPase</fullName>
    </submittedName>
</protein>
<dbReference type="InterPro" id="IPR043129">
    <property type="entry name" value="ATPase_NBD"/>
</dbReference>
<evidence type="ECO:0000259" key="1">
    <source>
        <dbReference type="Pfam" id="PF01869"/>
    </source>
</evidence>
<dbReference type="PANTHER" id="PTHR43190:SF3">
    <property type="entry name" value="N-ACETYL-D-GLUCOSAMINE KINASE"/>
    <property type="match status" value="1"/>
</dbReference>